<dbReference type="SUPFAM" id="SSF103642">
    <property type="entry name" value="Sec-C motif"/>
    <property type="match status" value="1"/>
</dbReference>
<evidence type="ECO:0000313" key="1">
    <source>
        <dbReference type="EMBL" id="BCB69844.1"/>
    </source>
</evidence>
<gene>
    <name evidence="1" type="ORF">HMEPL2_01950</name>
</gene>
<proteinExistence type="predicted"/>
<dbReference type="AlphaFoldDB" id="A0A6F8X7Z5"/>
<dbReference type="Gene3D" id="2.40.10.120">
    <property type="match status" value="1"/>
</dbReference>
<dbReference type="Pfam" id="PF13365">
    <property type="entry name" value="Trypsin_2"/>
    <property type="match status" value="1"/>
</dbReference>
<dbReference type="InterPro" id="IPR004027">
    <property type="entry name" value="SEC_C_motif"/>
</dbReference>
<dbReference type="InterPro" id="IPR009003">
    <property type="entry name" value="Peptidase_S1_PA"/>
</dbReference>
<evidence type="ECO:0008006" key="3">
    <source>
        <dbReference type="Google" id="ProtNLM"/>
    </source>
</evidence>
<protein>
    <recommendedName>
        <fullName evidence="3">SEC-C motif-containing protein</fullName>
    </recommendedName>
</protein>
<dbReference type="EMBL" id="AP022869">
    <property type="protein sequence ID" value="BCB69844.1"/>
    <property type="molecule type" value="Genomic_DNA"/>
</dbReference>
<dbReference type="Pfam" id="PF02810">
    <property type="entry name" value="SEC-C"/>
    <property type="match status" value="1"/>
</dbReference>
<name>A0A6F8X7Z5_9GAMM</name>
<evidence type="ECO:0000313" key="2">
    <source>
        <dbReference type="Proteomes" id="UP000501053"/>
    </source>
</evidence>
<keyword evidence="2" id="KW-1185">Reference proteome</keyword>
<dbReference type="Proteomes" id="UP000501053">
    <property type="component" value="Chromosome"/>
</dbReference>
<dbReference type="RefSeq" id="WP_172514387.1">
    <property type="nucleotide sequence ID" value="NZ_AP022869.1"/>
</dbReference>
<organism evidence="1 2">
    <name type="scientific">Vreelandella aquamarina</name>
    <dbReference type="NCBI Taxonomy" id="77097"/>
    <lineage>
        <taxon>Bacteria</taxon>
        <taxon>Pseudomonadati</taxon>
        <taxon>Pseudomonadota</taxon>
        <taxon>Gammaproteobacteria</taxon>
        <taxon>Oceanospirillales</taxon>
        <taxon>Halomonadaceae</taxon>
        <taxon>Vreelandella</taxon>
    </lineage>
</organism>
<dbReference type="Gene3D" id="3.10.450.50">
    <property type="match status" value="1"/>
</dbReference>
<dbReference type="SUPFAM" id="SSF50494">
    <property type="entry name" value="Trypsin-like serine proteases"/>
    <property type="match status" value="1"/>
</dbReference>
<reference evidence="1 2" key="1">
    <citation type="submission" date="2020-03" db="EMBL/GenBank/DDBJ databases">
        <title>Complete Genome Sequence of Halomonas meridiana strain Eplume2, isolated from hydrothermal-plume in the north east Pacific Ocean.</title>
        <authorList>
            <person name="Kurihara Y."/>
            <person name="Kawai S."/>
            <person name="Sakai A."/>
            <person name="Galipon J."/>
            <person name="Arakawa K."/>
        </authorList>
    </citation>
    <scope>NUCLEOTIDE SEQUENCE [LARGE SCALE GENOMIC DNA]</scope>
    <source>
        <strain evidence="1 2">Eplume2</strain>
    </source>
</reference>
<sequence>MQNLSITDQLVYSTVRIECDFPDGKSGTGTGFFMHLCVNGDTAVPVIVSNRHVVKGASVGRFVLTLKDDEGKPIVGQHKLFSLPNFGDSWIYHKDLDLAIMPIGPLLNAAAESNESFFYVPLEKNLIPSEAELQDMPSMQEIVMIGYPNGLWDHVNNQPIFRKGITATHPELNYNGNPEFLIDAACYNGSSGSPVFQVDIGKVSTRGQGTTIGPSKVRLLGILYAGPQHIATGEIKVVEIGERKEVAVTGIPNNLGMVIRSRALLDFEAHVQFIMENGTKPKRNAPCPCGSGEKYKGCCGKIV</sequence>
<accession>A0A6F8X7Z5</accession>